<sequence>MLQTRVDSGLDGVIVADTVMSEVDGEAGRLTVRGHGLQELVANRGYEGVAALLWEGYGKGGGDESAVREGLAAARVHAYALVPRLLAASAGLSPVEALRVGLGMLPDTDPTPHHFLVCGALPVFLAALLNVRRDLPAVAPDPSLTTAQDLLRMIRGQRAGEAFEKGLDTYLATVADHGFNASTFTARVVASTHAGLISAVLAGLCALKGPLHGGAPGPVLDMLDEIGEADRAEGWFDEAFATGTRLMGFGHRVYKVRDPRADVLKAAVARLPSTAGRLAFAAEVEKGAIAALRKHKPGQRLETNVEYYTALLLEALDIPREAFTALFAAGRVAGWCAHIFEQEKGGRIIRPQSNYVGPRPNLAA</sequence>
<dbReference type="InterPro" id="IPR002020">
    <property type="entry name" value="Citrate_synthase"/>
</dbReference>
<evidence type="ECO:0000313" key="6">
    <source>
        <dbReference type="EMBL" id="SJZ43909.1"/>
    </source>
</evidence>
<evidence type="ECO:0000256" key="4">
    <source>
        <dbReference type="ARBA" id="ARBA00022679"/>
    </source>
</evidence>
<name>A0A1T4KND5_9HYPH</name>
<dbReference type="PANTHER" id="PTHR11739">
    <property type="entry name" value="CITRATE SYNTHASE"/>
    <property type="match status" value="1"/>
</dbReference>
<proteinExistence type="inferred from homology"/>
<dbReference type="InterPro" id="IPR036969">
    <property type="entry name" value="Citrate_synthase_sf"/>
</dbReference>
<dbReference type="Pfam" id="PF00285">
    <property type="entry name" value="Citrate_synt"/>
    <property type="match status" value="1"/>
</dbReference>
<dbReference type="AlphaFoldDB" id="A0A1T4KND5"/>
<comment type="pathway">
    <text evidence="1">Carbohydrate metabolism; tricarboxylic acid cycle; isocitrate from oxaloacetate: step 1/2.</text>
</comment>
<dbReference type="InterPro" id="IPR019810">
    <property type="entry name" value="Citrate_synthase_AS"/>
</dbReference>
<dbReference type="GO" id="GO:0005975">
    <property type="term" value="P:carbohydrate metabolic process"/>
    <property type="evidence" value="ECO:0007669"/>
    <property type="project" value="TreeGrafter"/>
</dbReference>
<dbReference type="GO" id="GO:0036440">
    <property type="term" value="F:citrate synthase activity"/>
    <property type="evidence" value="ECO:0007669"/>
    <property type="project" value="UniProtKB-EC"/>
</dbReference>
<dbReference type="GO" id="GO:0006099">
    <property type="term" value="P:tricarboxylic acid cycle"/>
    <property type="evidence" value="ECO:0007669"/>
    <property type="project" value="UniProtKB-UniPathway"/>
</dbReference>
<accession>A0A1T4KND5</accession>
<comment type="similarity">
    <text evidence="2 5">Belongs to the citrate synthase family.</text>
</comment>
<dbReference type="PANTHER" id="PTHR11739:SF23">
    <property type="entry name" value="CITRATE SYNTHASE 2-RELATED"/>
    <property type="match status" value="1"/>
</dbReference>
<evidence type="ECO:0000256" key="5">
    <source>
        <dbReference type="RuleBase" id="RU003406"/>
    </source>
</evidence>
<dbReference type="PROSITE" id="PS00480">
    <property type="entry name" value="CITRATE_SYNTHASE"/>
    <property type="match status" value="1"/>
</dbReference>
<dbReference type="Proteomes" id="UP000190092">
    <property type="component" value="Unassembled WGS sequence"/>
</dbReference>
<dbReference type="Gene3D" id="1.10.580.10">
    <property type="entry name" value="Citrate Synthase, domain 1"/>
    <property type="match status" value="1"/>
</dbReference>
<evidence type="ECO:0000256" key="1">
    <source>
        <dbReference type="ARBA" id="ARBA00004751"/>
    </source>
</evidence>
<dbReference type="CDD" id="cd06109">
    <property type="entry name" value="BsCS-I_like"/>
    <property type="match status" value="1"/>
</dbReference>
<dbReference type="SUPFAM" id="SSF48256">
    <property type="entry name" value="Citrate synthase"/>
    <property type="match status" value="1"/>
</dbReference>
<dbReference type="GO" id="GO:0005829">
    <property type="term" value="C:cytosol"/>
    <property type="evidence" value="ECO:0007669"/>
    <property type="project" value="TreeGrafter"/>
</dbReference>
<dbReference type="STRING" id="225324.SAMN02745126_01064"/>
<gene>
    <name evidence="6" type="ORF">SAMN02745126_01064</name>
</gene>
<keyword evidence="4 5" id="KW-0808">Transferase</keyword>
<dbReference type="EMBL" id="FUWJ01000001">
    <property type="protein sequence ID" value="SJZ43909.1"/>
    <property type="molecule type" value="Genomic_DNA"/>
</dbReference>
<dbReference type="RefSeq" id="WP_085932738.1">
    <property type="nucleotide sequence ID" value="NZ_FUWJ01000001.1"/>
</dbReference>
<dbReference type="InterPro" id="IPR016142">
    <property type="entry name" value="Citrate_synth-like_lrg_a-sub"/>
</dbReference>
<organism evidence="6 7">
    <name type="scientific">Enhydrobacter aerosaccus</name>
    <dbReference type="NCBI Taxonomy" id="225324"/>
    <lineage>
        <taxon>Bacteria</taxon>
        <taxon>Pseudomonadati</taxon>
        <taxon>Pseudomonadota</taxon>
        <taxon>Alphaproteobacteria</taxon>
        <taxon>Hyphomicrobiales</taxon>
        <taxon>Enhydrobacter</taxon>
    </lineage>
</organism>
<reference evidence="7" key="1">
    <citation type="submission" date="2017-02" db="EMBL/GenBank/DDBJ databases">
        <authorList>
            <person name="Varghese N."/>
            <person name="Submissions S."/>
        </authorList>
    </citation>
    <scope>NUCLEOTIDE SEQUENCE [LARGE SCALE GENOMIC DNA]</scope>
    <source>
        <strain evidence="7">ATCC 27094</strain>
    </source>
</reference>
<evidence type="ECO:0000256" key="3">
    <source>
        <dbReference type="ARBA" id="ARBA00012972"/>
    </source>
</evidence>
<keyword evidence="7" id="KW-1185">Reference proteome</keyword>
<protein>
    <recommendedName>
        <fullName evidence="3">citrate synthase (unknown stereospecificity)</fullName>
        <ecNumber evidence="3">2.3.3.16</ecNumber>
    </recommendedName>
</protein>
<dbReference type="OrthoDB" id="9800864at2"/>
<dbReference type="PRINTS" id="PR00143">
    <property type="entry name" value="CITRTSNTHASE"/>
</dbReference>
<dbReference type="InterPro" id="IPR016143">
    <property type="entry name" value="Citrate_synth-like_sm_a-sub"/>
</dbReference>
<dbReference type="NCBIfam" id="NF009005">
    <property type="entry name" value="PRK12350.1"/>
    <property type="match status" value="1"/>
</dbReference>
<dbReference type="UniPathway" id="UPA00223">
    <property type="reaction ID" value="UER00717"/>
</dbReference>
<evidence type="ECO:0000313" key="7">
    <source>
        <dbReference type="Proteomes" id="UP000190092"/>
    </source>
</evidence>
<dbReference type="EC" id="2.3.3.16" evidence="3"/>
<dbReference type="Gene3D" id="1.10.230.10">
    <property type="entry name" value="Cytochrome P450-Terp, domain 2"/>
    <property type="match status" value="1"/>
</dbReference>
<evidence type="ECO:0000256" key="2">
    <source>
        <dbReference type="ARBA" id="ARBA00010566"/>
    </source>
</evidence>